<dbReference type="Pfam" id="PF07715">
    <property type="entry name" value="Plug"/>
    <property type="match status" value="1"/>
</dbReference>
<evidence type="ECO:0000313" key="22">
    <source>
        <dbReference type="Proteomes" id="UP001264156"/>
    </source>
</evidence>
<dbReference type="InterPro" id="IPR039426">
    <property type="entry name" value="TonB-dep_rcpt-like"/>
</dbReference>
<feature type="signal peptide" evidence="18">
    <location>
        <begin position="1"/>
        <end position="27"/>
    </location>
</feature>
<gene>
    <name evidence="21" type="ORF">RIU57_18320</name>
</gene>
<dbReference type="PANTHER" id="PTHR30069">
    <property type="entry name" value="TONB-DEPENDENT OUTER MEMBRANE RECEPTOR"/>
    <property type="match status" value="1"/>
</dbReference>
<evidence type="ECO:0000256" key="17">
    <source>
        <dbReference type="SAM" id="MobiDB-lite"/>
    </source>
</evidence>
<dbReference type="InterPro" id="IPR037066">
    <property type="entry name" value="Plug_dom_sf"/>
</dbReference>
<dbReference type="InterPro" id="IPR010917">
    <property type="entry name" value="TonB_rcpt_CS"/>
</dbReference>
<dbReference type="NCBIfam" id="NF010048">
    <property type="entry name" value="PRK13524.1"/>
    <property type="match status" value="1"/>
</dbReference>
<dbReference type="Proteomes" id="UP001264156">
    <property type="component" value="Unassembled WGS sequence"/>
</dbReference>
<evidence type="ECO:0000256" key="6">
    <source>
        <dbReference type="ARBA" id="ARBA00022692"/>
    </source>
</evidence>
<sequence length="737" mass="80543">MLTLSNQRLNYAAAALFCALHTAGATAQTTSTQDDHIQQFPTVQVLGTAEEEVKEALGVSVITAEEIARRPPTNDLSDIIRREPGVNLTGNSASGSRGNSRQVDIRGMGPENTLILIDGKPATSRNAIRYGWSGDRDTRGDTNWVPAEEVERIEVLRGPAAARYGSGAMGGVVNIITKRPTDKLSGSLTYYLNQPENSDEGNTNRVGIRLSGPISDTLSFRLYGNYNKTNPDARNINAGRSLLNGDGQAESAGREGVINQDLNTVFSWRPDNRNTLDLEAAFSRQGNLYVGDTMLNSTTKFTDSLYGKETNVLYRESLSLTHRGTWDWGTSRASMGYDYTRNARQNEGLAGSGEGSPMDLGWSTSRLKNLRAAGEVNVPFKLGFEQVATVGVEWLRESLDDPASLRQTYTGGVIGGVAPGNRDPKTTQDSYALFVEDNIEAGERTTLTPGVRLDHNEKFGNNWSPSLNAAYKVTEAFRLKGGIARAYKAPNLYQSNPNYLMYSRGFGCLASQANQNGCYLVGNENLSPETSVNKEIGFEYDPGSWRMSAAYFRNDYKNKIVAGTDIAYRLANGARVLQWSNSGKAVVEGLEGNLFIPLAPSLDWNTNFTYMIQSESKDNGQPLSIIPKYTINSTLDWFATEKLSFQANLTYYGKQEAPTLNPRRGETITGQGLQSVSPYALVGLSTGYELNKNLRLRVGVSNLLDKKLYREGNAGEAGAATYNEPGRAYYATVTASF</sequence>
<keyword evidence="10 16" id="KW-0798">TonB box</keyword>
<evidence type="ECO:0000313" key="21">
    <source>
        <dbReference type="EMBL" id="MDR7947081.1"/>
    </source>
</evidence>
<evidence type="ECO:0000256" key="4">
    <source>
        <dbReference type="ARBA" id="ARBA00022452"/>
    </source>
</evidence>
<evidence type="ECO:0000256" key="1">
    <source>
        <dbReference type="ARBA" id="ARBA00004571"/>
    </source>
</evidence>
<keyword evidence="8" id="KW-0408">Iron</keyword>
<feature type="domain" description="TonB-dependent receptor-like beta-barrel" evidence="19">
    <location>
        <begin position="263"/>
        <end position="703"/>
    </location>
</feature>
<evidence type="ECO:0000256" key="16">
    <source>
        <dbReference type="RuleBase" id="RU003357"/>
    </source>
</evidence>
<evidence type="ECO:0000256" key="2">
    <source>
        <dbReference type="ARBA" id="ARBA00009810"/>
    </source>
</evidence>
<dbReference type="NCBIfam" id="TIGR01783">
    <property type="entry name" value="TonB-siderophor"/>
    <property type="match status" value="1"/>
</dbReference>
<dbReference type="Gene3D" id="2.170.130.10">
    <property type="entry name" value="TonB-dependent receptor, plug domain"/>
    <property type="match status" value="1"/>
</dbReference>
<proteinExistence type="inferred from homology"/>
<evidence type="ECO:0000259" key="19">
    <source>
        <dbReference type="Pfam" id="PF00593"/>
    </source>
</evidence>
<evidence type="ECO:0000256" key="14">
    <source>
        <dbReference type="PROSITE-ProRule" id="PRU01360"/>
    </source>
</evidence>
<keyword evidence="22" id="KW-1185">Reference proteome</keyword>
<organism evidence="21 22">
    <name type="scientific">Achromobacter aegrifaciens</name>
    <dbReference type="NCBI Taxonomy" id="1287736"/>
    <lineage>
        <taxon>Bacteria</taxon>
        <taxon>Pseudomonadati</taxon>
        <taxon>Pseudomonadota</taxon>
        <taxon>Betaproteobacteria</taxon>
        <taxon>Burkholderiales</taxon>
        <taxon>Alcaligenaceae</taxon>
        <taxon>Achromobacter</taxon>
    </lineage>
</organism>
<evidence type="ECO:0000256" key="12">
    <source>
        <dbReference type="ARBA" id="ARBA00023170"/>
    </source>
</evidence>
<feature type="chain" id="PRO_5047218891" evidence="18">
    <location>
        <begin position="28"/>
        <end position="737"/>
    </location>
</feature>
<keyword evidence="11 14" id="KW-0472">Membrane</keyword>
<evidence type="ECO:0000256" key="11">
    <source>
        <dbReference type="ARBA" id="ARBA00023136"/>
    </source>
</evidence>
<comment type="subcellular location">
    <subcellularLocation>
        <location evidence="1 14">Cell outer membrane</location>
        <topology evidence="1 14">Multi-pass membrane protein</topology>
    </subcellularLocation>
</comment>
<keyword evidence="5" id="KW-0410">Iron transport</keyword>
<feature type="short sequence motif" description="TonB C-terminal box" evidence="15">
    <location>
        <begin position="720"/>
        <end position="737"/>
    </location>
</feature>
<evidence type="ECO:0000256" key="18">
    <source>
        <dbReference type="SAM" id="SignalP"/>
    </source>
</evidence>
<evidence type="ECO:0000256" key="5">
    <source>
        <dbReference type="ARBA" id="ARBA00022496"/>
    </source>
</evidence>
<comment type="caution">
    <text evidence="21">The sequence shown here is derived from an EMBL/GenBank/DDBJ whole genome shotgun (WGS) entry which is preliminary data.</text>
</comment>
<keyword evidence="9" id="KW-0406">Ion transport</keyword>
<keyword evidence="13 14" id="KW-0998">Cell outer membrane</keyword>
<evidence type="ECO:0000259" key="20">
    <source>
        <dbReference type="Pfam" id="PF07715"/>
    </source>
</evidence>
<dbReference type="InterPro" id="IPR036942">
    <property type="entry name" value="Beta-barrel_TonB_sf"/>
</dbReference>
<name>A0ABU2DG43_ACHAE</name>
<dbReference type="InterPro" id="IPR012910">
    <property type="entry name" value="Plug_dom"/>
</dbReference>
<evidence type="ECO:0000256" key="3">
    <source>
        <dbReference type="ARBA" id="ARBA00022448"/>
    </source>
</evidence>
<dbReference type="Gene3D" id="2.40.170.20">
    <property type="entry name" value="TonB-dependent receptor, beta-barrel domain"/>
    <property type="match status" value="1"/>
</dbReference>
<keyword evidence="12 21" id="KW-0675">Receptor</keyword>
<evidence type="ECO:0000256" key="8">
    <source>
        <dbReference type="ARBA" id="ARBA00023004"/>
    </source>
</evidence>
<feature type="compositionally biased region" description="Low complexity" evidence="17">
    <location>
        <begin position="90"/>
        <end position="101"/>
    </location>
</feature>
<evidence type="ECO:0000256" key="9">
    <source>
        <dbReference type="ARBA" id="ARBA00023065"/>
    </source>
</evidence>
<evidence type="ECO:0000256" key="15">
    <source>
        <dbReference type="PROSITE-ProRule" id="PRU10144"/>
    </source>
</evidence>
<dbReference type="InterPro" id="IPR000531">
    <property type="entry name" value="Beta-barrel_TonB"/>
</dbReference>
<keyword evidence="6 14" id="KW-0812">Transmembrane</keyword>
<protein>
    <submittedName>
        <fullName evidence="21">TonB-dependent siderophore receptor</fullName>
    </submittedName>
</protein>
<evidence type="ECO:0000256" key="10">
    <source>
        <dbReference type="ARBA" id="ARBA00023077"/>
    </source>
</evidence>
<dbReference type="PROSITE" id="PS01156">
    <property type="entry name" value="TONB_DEPENDENT_REC_2"/>
    <property type="match status" value="1"/>
</dbReference>
<dbReference type="CDD" id="cd01347">
    <property type="entry name" value="ligand_gated_channel"/>
    <property type="match status" value="1"/>
</dbReference>
<dbReference type="SUPFAM" id="SSF56935">
    <property type="entry name" value="Porins"/>
    <property type="match status" value="1"/>
</dbReference>
<dbReference type="PANTHER" id="PTHR30069:SF8">
    <property type="entry name" value="TONB-DEPENDENT SIDEROPHORE RECEPTOR PROTEIN"/>
    <property type="match status" value="1"/>
</dbReference>
<dbReference type="InterPro" id="IPR058134">
    <property type="entry name" value="PirA/FepA/PfeA"/>
</dbReference>
<dbReference type="InterPro" id="IPR010105">
    <property type="entry name" value="TonB_sidphr_rcpt"/>
</dbReference>
<reference evidence="22" key="1">
    <citation type="submission" date="2023-07" db="EMBL/GenBank/DDBJ databases">
        <title>Glyphosate-induced phosphonatase operons in soil bacteria of genus Achromobacter.</title>
        <authorList>
            <person name="Epiktetov D.O."/>
            <person name="Sviridov A.V."/>
            <person name="Tarlachkov S.V."/>
            <person name="Shushkova T.V."/>
            <person name="Toropygin I.Y."/>
            <person name="Leontievsky A."/>
        </authorList>
    </citation>
    <scope>NUCLEOTIDE SEQUENCE [LARGE SCALE GENOMIC DNA]</scope>
    <source>
        <strain evidence="22">Kg 16</strain>
    </source>
</reference>
<dbReference type="EMBL" id="JAVKVN010000007">
    <property type="protein sequence ID" value="MDR7947081.1"/>
    <property type="molecule type" value="Genomic_DNA"/>
</dbReference>
<keyword evidence="7 18" id="KW-0732">Signal</keyword>
<keyword evidence="4 14" id="KW-1134">Transmembrane beta strand</keyword>
<evidence type="ECO:0000256" key="7">
    <source>
        <dbReference type="ARBA" id="ARBA00022729"/>
    </source>
</evidence>
<accession>A0ABU2DG43</accession>
<keyword evidence="3 14" id="KW-0813">Transport</keyword>
<feature type="region of interest" description="Disordered" evidence="17">
    <location>
        <begin position="85"/>
        <end position="105"/>
    </location>
</feature>
<dbReference type="Pfam" id="PF00593">
    <property type="entry name" value="TonB_dep_Rec_b-barrel"/>
    <property type="match status" value="1"/>
</dbReference>
<feature type="domain" description="TonB-dependent receptor plug" evidence="20">
    <location>
        <begin position="58"/>
        <end position="172"/>
    </location>
</feature>
<comment type="similarity">
    <text evidence="2 14 16">Belongs to the TonB-dependent receptor family.</text>
</comment>
<evidence type="ECO:0000256" key="13">
    <source>
        <dbReference type="ARBA" id="ARBA00023237"/>
    </source>
</evidence>
<dbReference type="NCBIfam" id="NF010051">
    <property type="entry name" value="PRK13528.1"/>
    <property type="match status" value="1"/>
</dbReference>
<dbReference type="PROSITE" id="PS52016">
    <property type="entry name" value="TONB_DEPENDENT_REC_3"/>
    <property type="match status" value="1"/>
</dbReference>